<dbReference type="Proteomes" id="UP001629244">
    <property type="component" value="Unassembled WGS sequence"/>
</dbReference>
<reference evidence="2 3" key="1">
    <citation type="submission" date="2024-06" db="EMBL/GenBank/DDBJ databases">
        <authorList>
            <person name="Kaempfer P."/>
            <person name="Viver T."/>
        </authorList>
    </citation>
    <scope>NUCLEOTIDE SEQUENCE [LARGE SCALE GENOMIC DNA]</scope>
    <source>
        <strain evidence="2 3">ST-64</strain>
    </source>
</reference>
<protein>
    <submittedName>
        <fullName evidence="2">Nuclear transport factor 2 family protein</fullName>
    </submittedName>
</protein>
<dbReference type="Gene3D" id="3.10.450.50">
    <property type="match status" value="1"/>
</dbReference>
<dbReference type="InterPro" id="IPR032710">
    <property type="entry name" value="NTF2-like_dom_sf"/>
</dbReference>
<evidence type="ECO:0000313" key="2">
    <source>
        <dbReference type="EMBL" id="MFL9840449.1"/>
    </source>
</evidence>
<sequence length="153" mass="17057">MSIDHHARLDVHDLLARFCHAIDRGDTRAWLELFTGDGTFECGEGGTFAGRAELTDLLSKIRECVGDCSRHLITAVVINRGATWRDLHVEAYGPVMDLRNGGMITEFYDYEFHLRLAGQWRVRAVSARHIGSTAPLLQVNDAKGVNTAAHRLN</sequence>
<dbReference type="SUPFAM" id="SSF54427">
    <property type="entry name" value="NTF2-like"/>
    <property type="match status" value="1"/>
</dbReference>
<dbReference type="RefSeq" id="WP_408077386.1">
    <property type="nucleotide sequence ID" value="NZ_JBELQC010000001.1"/>
</dbReference>
<dbReference type="Pfam" id="PF13577">
    <property type="entry name" value="SnoaL_4"/>
    <property type="match status" value="1"/>
</dbReference>
<dbReference type="EMBL" id="JBELQC010000001">
    <property type="protein sequence ID" value="MFL9840449.1"/>
    <property type="molecule type" value="Genomic_DNA"/>
</dbReference>
<feature type="domain" description="SnoaL-like" evidence="1">
    <location>
        <begin position="6"/>
        <end position="124"/>
    </location>
</feature>
<organism evidence="2 3">
    <name type="scientific">Sphingomonas plantiphila</name>
    <dbReference type="NCBI Taxonomy" id="3163295"/>
    <lineage>
        <taxon>Bacteria</taxon>
        <taxon>Pseudomonadati</taxon>
        <taxon>Pseudomonadota</taxon>
        <taxon>Alphaproteobacteria</taxon>
        <taxon>Sphingomonadales</taxon>
        <taxon>Sphingomonadaceae</taxon>
        <taxon>Sphingomonas</taxon>
    </lineage>
</organism>
<gene>
    <name evidence="2" type="ORF">ABS767_05685</name>
</gene>
<dbReference type="InterPro" id="IPR037401">
    <property type="entry name" value="SnoaL-like"/>
</dbReference>
<evidence type="ECO:0000259" key="1">
    <source>
        <dbReference type="Pfam" id="PF13577"/>
    </source>
</evidence>
<comment type="caution">
    <text evidence="2">The sequence shown here is derived from an EMBL/GenBank/DDBJ whole genome shotgun (WGS) entry which is preliminary data.</text>
</comment>
<keyword evidence="3" id="KW-1185">Reference proteome</keyword>
<accession>A0ABW8YJJ4</accession>
<proteinExistence type="predicted"/>
<evidence type="ECO:0000313" key="3">
    <source>
        <dbReference type="Proteomes" id="UP001629244"/>
    </source>
</evidence>
<name>A0ABW8YJJ4_9SPHN</name>